<keyword evidence="2" id="KW-0597">Phosphoprotein</keyword>
<dbReference type="PANTHER" id="PTHR16188:SF14">
    <property type="entry name" value="GEO07393P1"/>
    <property type="match status" value="1"/>
</dbReference>
<evidence type="ECO:0000256" key="2">
    <source>
        <dbReference type="ARBA" id="ARBA00022553"/>
    </source>
</evidence>
<comment type="caution">
    <text evidence="5">The sequence shown here is derived from an EMBL/GenBank/DDBJ whole genome shotgun (WGS) entry which is preliminary data.</text>
</comment>
<sequence length="228" mass="26190">MECSIPQNFPSKAATSDVKNLQPGQSPPKSMLHVNFDLDNEEMHERKKKYLTAKYGQHQMSLIKKRLRVEMWMYDQLQILYDSSDDSSSYEVEIDVDELLDIEAESDDSSSYEVEIDVDELLDIEAESDDSSSYEVEIDVDELLDIEAESDDSSSYEVEIDVDELLDIEAESDDSSSYEVEIDVDELLDIEAESARRDWLRNKLVGVKQSEEAVEKFITELLQRCTTL</sequence>
<keyword evidence="6" id="KW-1185">Reference proteome</keyword>
<gene>
    <name evidence="5" type="ORF">LARSCL_LOCUS19476</name>
</gene>
<comment type="similarity">
    <text evidence="1">Belongs to the PP1 inhibitor family.</text>
</comment>
<dbReference type="GO" id="GO:0004865">
    <property type="term" value="F:protein serine/threonine phosphatase inhibitor activity"/>
    <property type="evidence" value="ECO:0007669"/>
    <property type="project" value="TreeGrafter"/>
</dbReference>
<accession>A0AAV2BJE6</accession>
<dbReference type="InterPro" id="IPR008025">
    <property type="entry name" value="CPI-17"/>
</dbReference>
<dbReference type="Proteomes" id="UP001497382">
    <property type="component" value="Unassembled WGS sequence"/>
</dbReference>
<dbReference type="PANTHER" id="PTHR16188">
    <property type="entry name" value="PROTEIN PHOSPHATASE 1 INHIBITOR POTENTIATED BY PROTEIN KINASE C"/>
    <property type="match status" value="1"/>
</dbReference>
<dbReference type="SUPFAM" id="SSF81790">
    <property type="entry name" value="Myosin phosphatase inhibitor 17kDa protein, CPI-17"/>
    <property type="match status" value="2"/>
</dbReference>
<organism evidence="5 6">
    <name type="scientific">Larinioides sclopetarius</name>
    <dbReference type="NCBI Taxonomy" id="280406"/>
    <lineage>
        <taxon>Eukaryota</taxon>
        <taxon>Metazoa</taxon>
        <taxon>Ecdysozoa</taxon>
        <taxon>Arthropoda</taxon>
        <taxon>Chelicerata</taxon>
        <taxon>Arachnida</taxon>
        <taxon>Araneae</taxon>
        <taxon>Araneomorphae</taxon>
        <taxon>Entelegynae</taxon>
        <taxon>Araneoidea</taxon>
        <taxon>Araneidae</taxon>
        <taxon>Larinioides</taxon>
    </lineage>
</organism>
<protein>
    <submittedName>
        <fullName evidence="5">Uncharacterized protein</fullName>
    </submittedName>
</protein>
<name>A0AAV2BJE6_9ARAC</name>
<dbReference type="AlphaFoldDB" id="A0AAV2BJE6"/>
<feature type="compositionally biased region" description="Polar residues" evidence="4">
    <location>
        <begin position="1"/>
        <end position="28"/>
    </location>
</feature>
<evidence type="ECO:0000313" key="5">
    <source>
        <dbReference type="EMBL" id="CAL1295800.1"/>
    </source>
</evidence>
<reference evidence="5 6" key="1">
    <citation type="submission" date="2024-04" db="EMBL/GenBank/DDBJ databases">
        <authorList>
            <person name="Rising A."/>
            <person name="Reimegard J."/>
            <person name="Sonavane S."/>
            <person name="Akerstrom W."/>
            <person name="Nylinder S."/>
            <person name="Hedman E."/>
            <person name="Kallberg Y."/>
        </authorList>
    </citation>
    <scope>NUCLEOTIDE SEQUENCE [LARGE SCALE GENOMIC DNA]</scope>
</reference>
<evidence type="ECO:0000256" key="4">
    <source>
        <dbReference type="SAM" id="MobiDB-lite"/>
    </source>
</evidence>
<feature type="region of interest" description="Disordered" evidence="4">
    <location>
        <begin position="1"/>
        <end position="32"/>
    </location>
</feature>
<proteinExistence type="inferred from homology"/>
<evidence type="ECO:0000256" key="1">
    <source>
        <dbReference type="ARBA" id="ARBA00005483"/>
    </source>
</evidence>
<dbReference type="EMBL" id="CAXIEN010000379">
    <property type="protein sequence ID" value="CAL1295800.1"/>
    <property type="molecule type" value="Genomic_DNA"/>
</dbReference>
<dbReference type="GO" id="GO:0005737">
    <property type="term" value="C:cytoplasm"/>
    <property type="evidence" value="ECO:0007669"/>
    <property type="project" value="InterPro"/>
</dbReference>
<dbReference type="Gene3D" id="1.10.150.220">
    <property type="entry name" value="CPI-17"/>
    <property type="match status" value="2"/>
</dbReference>
<dbReference type="InterPro" id="IPR036658">
    <property type="entry name" value="CPI-17_sf"/>
</dbReference>
<evidence type="ECO:0000313" key="6">
    <source>
        <dbReference type="Proteomes" id="UP001497382"/>
    </source>
</evidence>
<dbReference type="Pfam" id="PF05361">
    <property type="entry name" value="PP1_inhibitor"/>
    <property type="match status" value="1"/>
</dbReference>
<keyword evidence="3" id="KW-0650">Protein phosphatase inhibitor</keyword>
<evidence type="ECO:0000256" key="3">
    <source>
        <dbReference type="ARBA" id="ARBA00023272"/>
    </source>
</evidence>